<dbReference type="CDD" id="cd12820">
    <property type="entry name" value="LbR_YadA-like"/>
    <property type="match status" value="2"/>
</dbReference>
<feature type="domain" description="Trimeric autotransporter adhesin YadA-like head" evidence="14">
    <location>
        <begin position="417"/>
        <end position="437"/>
    </location>
</feature>
<evidence type="ECO:0000256" key="4">
    <source>
        <dbReference type="ARBA" id="ARBA00022448"/>
    </source>
</evidence>
<keyword evidence="10" id="KW-0998">Cell outer membrane</keyword>
<accession>A0A6P2GEX4</accession>
<dbReference type="InterPro" id="IPR005594">
    <property type="entry name" value="YadA_C"/>
</dbReference>
<dbReference type="InterPro" id="IPR011049">
    <property type="entry name" value="Serralysin-like_metalloprot_C"/>
</dbReference>
<feature type="domain" description="Trimeric autotransporter adhesin YadA-like C-terminal membrane anchor" evidence="13">
    <location>
        <begin position="1083"/>
        <end position="1141"/>
    </location>
</feature>
<evidence type="ECO:0000259" key="15">
    <source>
        <dbReference type="Pfam" id="PF05662"/>
    </source>
</evidence>
<feature type="domain" description="Trimeric autotransporter adhesin YadA-like head" evidence="14">
    <location>
        <begin position="385"/>
        <end position="409"/>
    </location>
</feature>
<feature type="domain" description="Trimeric autotransporter adhesin YadA-like stalk" evidence="15">
    <location>
        <begin position="716"/>
        <end position="755"/>
    </location>
</feature>
<evidence type="ECO:0000259" key="13">
    <source>
        <dbReference type="Pfam" id="PF03895"/>
    </source>
</evidence>
<feature type="domain" description="Trimeric autotransporter adhesin YadA-like head" evidence="14">
    <location>
        <begin position="97"/>
        <end position="118"/>
    </location>
</feature>
<dbReference type="Proteomes" id="UP000494201">
    <property type="component" value="Unassembled WGS sequence"/>
</dbReference>
<protein>
    <submittedName>
        <fullName evidence="16">Putative hemagglutinin-related autotransporter protein</fullName>
    </submittedName>
</protein>
<dbReference type="Pfam" id="PF05662">
    <property type="entry name" value="YadA_stalk"/>
    <property type="match status" value="10"/>
</dbReference>
<feature type="domain" description="Trimeric autotransporter adhesin YadA-like stalk" evidence="15">
    <location>
        <begin position="238"/>
        <end position="276"/>
    </location>
</feature>
<feature type="domain" description="Trimeric autotransporter adhesin YadA-like head" evidence="14">
    <location>
        <begin position="128"/>
        <end position="150"/>
    </location>
</feature>
<dbReference type="GO" id="GO:0009986">
    <property type="term" value="C:cell surface"/>
    <property type="evidence" value="ECO:0007669"/>
    <property type="project" value="UniProtKB-SubCell"/>
</dbReference>
<evidence type="ECO:0000256" key="2">
    <source>
        <dbReference type="ARBA" id="ARBA00004442"/>
    </source>
</evidence>
<dbReference type="Gene3D" id="2.60.40.4050">
    <property type="match status" value="1"/>
</dbReference>
<dbReference type="Gene3D" id="3.30.1300.30">
    <property type="entry name" value="GSPII I/J protein-like"/>
    <property type="match status" value="1"/>
</dbReference>
<dbReference type="GO" id="GO:0009279">
    <property type="term" value="C:cell outer membrane"/>
    <property type="evidence" value="ECO:0007669"/>
    <property type="project" value="UniProtKB-SubCell"/>
</dbReference>
<evidence type="ECO:0000256" key="5">
    <source>
        <dbReference type="ARBA" id="ARBA00022452"/>
    </source>
</evidence>
<sequence length="1141" mass="114472">MKVTKLFSAIGTVFIVLGMQNASAESSPVEVLPQSAIEEDESDERSKRDSNAIEDEGDLNRMTGSRAAGVAYDYVLGDRITIGNGAVVSTDPSVVSGVAIGTDARVLGDGGIAIGKGASAGTGSGMADTIAIGGNAITTGYQGVAIGGGSFAGGFNIALGAKAKADGTGPSIAIGTNALATEWDTTALGGEARATGRRSTAIGANTTASGAFSVALGNYSVADEDYTVSVGSDTAKRRIVKVADGTHDYDAVNLKQLNVVDAAVSELAVEATQTQQKFSSVDAALKKLREGQDGLLQTGVWSSDVVAPNASGSMALAGGSGAQALGAYSTSFGTGSMAAHEASTAIGYQSSARTQSLAGDHATAIGAYANAAGTYTTAVGANAAATKYYATAVGAGAKASGENGVAVGVFATAQGWNSVALGHGSVADGDNTVSVGSSLLKRKIVNVADGVLSADSTDAVTGKQLNATNANVSSLGDRVTTNVGDISNLKGQIASSVSYDDGQKNVITLGGTSGTERATDPVRLRNVADGVEDHDAVNLKQLKAAGIVDDGEGGQLTSRAVTYDSELKNAVTLGGVDAPDGVRLSNVADGVQDTDAVNLKQLSATNANVSSLDERVTTNAGDISNLEDRMASSVSYDDAQKNVITLGGASGAEPVRLRNVADGVEDHDAVNLKQLKAAGIVDDGEGGQLTSRAVTYDSELKNAVTLGGVDAPDGVRLSNVADGVQDTDAVNLKQLSATNANVSSLDERVTTNAGDISNLEDRMASSVSYDDAQKNVITLGGASGAEPVRLRNVADGVEDHDAVNVKQLKAAGIVDDGDDGQLTSRIVVYDDAQKNTVTLGGGARNGAVTVTNLEKGALSASSSDAVNGSQLHGVASSIARMISADAVVGEDGSLIASIEVNGDRYRTVEDAIQAAAASAATDSMAVKYDDESRASVTLGGTGATAPIVLSNVANGVNQYDAVNFGQLSELANKVEGVQDRVSILEQAPAGDSGGSAGAGGSIGWDLDAGGEKITNVGNATEKSDAVNLGQMNDAIQASVGLPAGTTAKDYTDQQIQGVRGQINDVSKNAYSGIAAATALTMIPGVDPGKTLSFGIGGATYKGYQAVALGGEARINQNLKVKGGVGLSSGGNTVGMGASYQW</sequence>
<keyword evidence="8" id="KW-0653">Protein transport</keyword>
<dbReference type="InterPro" id="IPR008635">
    <property type="entry name" value="Coiled_stalk_dom"/>
</dbReference>
<dbReference type="SUPFAM" id="SSF54523">
    <property type="entry name" value="Pili subunits"/>
    <property type="match status" value="1"/>
</dbReference>
<dbReference type="InterPro" id="IPR045584">
    <property type="entry name" value="Pilin-like"/>
</dbReference>
<keyword evidence="7 12" id="KW-0732">Signal</keyword>
<feature type="domain" description="Trimeric autotransporter adhesin YadA-like stalk" evidence="15">
    <location>
        <begin position="850"/>
        <end position="880"/>
    </location>
</feature>
<proteinExistence type="inferred from homology"/>
<keyword evidence="9" id="KW-0472">Membrane</keyword>
<dbReference type="AlphaFoldDB" id="A0A6P2GEX4"/>
<dbReference type="InterPro" id="IPR008640">
    <property type="entry name" value="Adhesin_Head_dom"/>
</dbReference>
<gene>
    <name evidence="16" type="ORF">BAN20980_04301</name>
</gene>
<dbReference type="Gene3D" id="1.20.5.170">
    <property type="match status" value="2"/>
</dbReference>
<dbReference type="GO" id="GO:0015031">
    <property type="term" value="P:protein transport"/>
    <property type="evidence" value="ECO:0007669"/>
    <property type="project" value="UniProtKB-KW"/>
</dbReference>
<dbReference type="Gene3D" id="6.10.250.2040">
    <property type="match status" value="5"/>
</dbReference>
<evidence type="ECO:0000256" key="7">
    <source>
        <dbReference type="ARBA" id="ARBA00022729"/>
    </source>
</evidence>
<feature type="domain" description="Trimeric autotransporter adhesin YadA-like head" evidence="14">
    <location>
        <begin position="157"/>
        <end position="178"/>
    </location>
</feature>
<dbReference type="RefSeq" id="WP_174927314.1">
    <property type="nucleotide sequence ID" value="NZ_CABVLY010000017.1"/>
</dbReference>
<evidence type="ECO:0000259" key="14">
    <source>
        <dbReference type="Pfam" id="PF05658"/>
    </source>
</evidence>
<dbReference type="Gene3D" id="2.150.10.10">
    <property type="entry name" value="Serralysin-like metalloprotease, C-terminal"/>
    <property type="match status" value="3"/>
</dbReference>
<keyword evidence="5" id="KW-1134">Transmembrane beta strand</keyword>
<dbReference type="EMBL" id="CABVLY010000017">
    <property type="protein sequence ID" value="VVU51579.1"/>
    <property type="molecule type" value="Genomic_DNA"/>
</dbReference>
<dbReference type="SUPFAM" id="SSF101967">
    <property type="entry name" value="Adhesin YadA, collagen-binding domain"/>
    <property type="match status" value="5"/>
</dbReference>
<comment type="similarity">
    <text evidence="3">Belongs to the autotransporter-2 (AT-2) (TC 1.B.40) family.</text>
</comment>
<feature type="domain" description="Trimeric autotransporter adhesin YadA-like stalk" evidence="15">
    <location>
        <begin position="658"/>
        <end position="691"/>
    </location>
</feature>
<dbReference type="GeneID" id="56502359"/>
<feature type="domain" description="Trimeric autotransporter adhesin YadA-like head" evidence="14">
    <location>
        <begin position="194"/>
        <end position="220"/>
    </location>
</feature>
<feature type="domain" description="Trimeric autotransporter adhesin YadA-like head" evidence="14">
    <location>
        <begin position="359"/>
        <end position="383"/>
    </location>
</feature>
<dbReference type="Pfam" id="PF05658">
    <property type="entry name" value="YadA_head"/>
    <property type="match status" value="7"/>
</dbReference>
<keyword evidence="6" id="KW-0812">Transmembrane</keyword>
<evidence type="ECO:0000256" key="9">
    <source>
        <dbReference type="ARBA" id="ARBA00023136"/>
    </source>
</evidence>
<feature type="domain" description="Trimeric autotransporter adhesin YadA-like stalk" evidence="15">
    <location>
        <begin position="443"/>
        <end position="485"/>
    </location>
</feature>
<reference evidence="16 17" key="1">
    <citation type="submission" date="2019-09" db="EMBL/GenBank/DDBJ databases">
        <authorList>
            <person name="Depoorter E."/>
        </authorList>
    </citation>
    <scope>NUCLEOTIDE SEQUENCE [LARGE SCALE GENOMIC DNA]</scope>
    <source>
        <strain evidence="16">LMG 20980</strain>
    </source>
</reference>
<evidence type="ECO:0000256" key="6">
    <source>
        <dbReference type="ARBA" id="ARBA00022692"/>
    </source>
</evidence>
<feature type="domain" description="Trimeric autotransporter adhesin YadA-like stalk" evidence="15">
    <location>
        <begin position="791"/>
        <end position="811"/>
    </location>
</feature>
<organism evidence="16 17">
    <name type="scientific">Burkholderia anthina</name>
    <dbReference type="NCBI Taxonomy" id="179879"/>
    <lineage>
        <taxon>Bacteria</taxon>
        <taxon>Pseudomonadati</taxon>
        <taxon>Pseudomonadota</taxon>
        <taxon>Betaproteobacteria</taxon>
        <taxon>Burkholderiales</taxon>
        <taxon>Burkholderiaceae</taxon>
        <taxon>Burkholderia</taxon>
        <taxon>Burkholderia cepacia complex</taxon>
    </lineage>
</organism>
<comment type="subcellular location">
    <subcellularLocation>
        <location evidence="2">Cell outer membrane</location>
    </subcellularLocation>
    <subcellularLocation>
        <location evidence="1">Cell surface</location>
    </subcellularLocation>
</comment>
<evidence type="ECO:0000256" key="10">
    <source>
        <dbReference type="ARBA" id="ARBA00023237"/>
    </source>
</evidence>
<feature type="region of interest" description="Disordered" evidence="11">
    <location>
        <begin position="30"/>
        <end position="54"/>
    </location>
</feature>
<feature type="domain" description="Trimeric autotransporter adhesin YadA-like stalk" evidence="15">
    <location>
        <begin position="583"/>
        <end position="622"/>
    </location>
</feature>
<feature type="domain" description="Trimeric autotransporter adhesin YadA-like stalk" evidence="15">
    <location>
        <begin position="950"/>
        <end position="976"/>
    </location>
</feature>
<name>A0A6P2GEX4_9BURK</name>
<feature type="signal peptide" evidence="12">
    <location>
        <begin position="1"/>
        <end position="24"/>
    </location>
</feature>
<evidence type="ECO:0000256" key="8">
    <source>
        <dbReference type="ARBA" id="ARBA00022927"/>
    </source>
</evidence>
<dbReference type="Pfam" id="PF03895">
    <property type="entry name" value="YadA_anchor"/>
    <property type="match status" value="1"/>
</dbReference>
<evidence type="ECO:0000256" key="1">
    <source>
        <dbReference type="ARBA" id="ARBA00004241"/>
    </source>
</evidence>
<feature type="chain" id="PRO_5027003733" evidence="12">
    <location>
        <begin position="25"/>
        <end position="1141"/>
    </location>
</feature>
<feature type="domain" description="Trimeric autotransporter adhesin YadA-like stalk" evidence="15">
    <location>
        <begin position="525"/>
        <end position="558"/>
    </location>
</feature>
<evidence type="ECO:0000256" key="11">
    <source>
        <dbReference type="SAM" id="MobiDB-lite"/>
    </source>
</evidence>
<evidence type="ECO:0000256" key="3">
    <source>
        <dbReference type="ARBA" id="ARBA00005848"/>
    </source>
</evidence>
<evidence type="ECO:0000313" key="16">
    <source>
        <dbReference type="EMBL" id="VVU51579.1"/>
    </source>
</evidence>
<evidence type="ECO:0000256" key="12">
    <source>
        <dbReference type="SAM" id="SignalP"/>
    </source>
</evidence>
<feature type="domain" description="Trimeric autotransporter adhesin YadA-like stalk" evidence="15">
    <location>
        <begin position="1012"/>
        <end position="1037"/>
    </location>
</feature>
<keyword evidence="4" id="KW-0813">Transport</keyword>
<evidence type="ECO:0000313" key="17">
    <source>
        <dbReference type="Proteomes" id="UP000494201"/>
    </source>
</evidence>